<dbReference type="PANTHER" id="PTHR35191:SF1">
    <property type="entry name" value="PROPHAGE SIDE TAIL FIBER PROTEIN HOMOLOG STFQ-RELATED"/>
    <property type="match status" value="1"/>
</dbReference>
<evidence type="ECO:0000256" key="1">
    <source>
        <dbReference type="ARBA" id="ARBA00004328"/>
    </source>
</evidence>
<dbReference type="Pfam" id="PF03406">
    <property type="entry name" value="Phage_fiber_2"/>
    <property type="match status" value="1"/>
</dbReference>
<dbReference type="RefSeq" id="WP_052474163.1">
    <property type="nucleotide sequence ID" value="NZ_JXRQ01000024.1"/>
</dbReference>
<reference evidence="3 4" key="1">
    <citation type="submission" date="2015-01" db="EMBL/GenBank/DDBJ databases">
        <title>Genome sequence of Jeotgalibacillus alimentarius.</title>
        <authorList>
            <person name="Goh K.M."/>
            <person name="Chan K.-G."/>
            <person name="Yaakop A.S."/>
            <person name="Ee R."/>
            <person name="Gan H.M."/>
            <person name="Chan C.S."/>
        </authorList>
    </citation>
    <scope>NUCLEOTIDE SEQUENCE [LARGE SCALE GENOMIC DNA]</scope>
    <source>
        <strain evidence="3 4">YKJ-13</strain>
    </source>
</reference>
<dbReference type="InterPro" id="IPR051934">
    <property type="entry name" value="Phage_Tail_Fiber_Structural"/>
</dbReference>
<dbReference type="EMBL" id="JXRQ01000024">
    <property type="protein sequence ID" value="KIL46928.1"/>
    <property type="molecule type" value="Genomic_DNA"/>
</dbReference>
<evidence type="ECO:0000313" key="3">
    <source>
        <dbReference type="EMBL" id="KIL46928.1"/>
    </source>
</evidence>
<evidence type="ECO:0000256" key="2">
    <source>
        <dbReference type="ARBA" id="ARBA00022581"/>
    </source>
</evidence>
<keyword evidence="2" id="KW-0945">Host-virus interaction</keyword>
<sequence>MAEGFEIIGTKLDLEFGEKINRNFSKIGDVASATTAANQAADRANTASDIAEQAIDELRPTIDNAEAATADALTAAETAEESSITANDAANNATLAAGSANTAATEANTAAASANQATTDATAATNSANTAASNANTAADTANASAVLADEATSNANTATASAVDATADAESATQAAEFVTNNFKRVGEFSASVTYLRGNEVGYNGSSYVALQETTGNLPTNTTFWALRAQRGVDGTGAVSTVNGLSPDESGNVEVDTVTDWSDLTGKPTEFTPAAHSHEISDVNGLQSELDSKGSQADIATLQEFATTHPAEDATLTKKGHVQLSSSVTSTSETLAATPKAVKTAMDRADAAFQSASDGKTAVASAVTAKGVAASPTDTFPTLATKIGQISTGKGWASGTTSFTGYSLIITGLPFTPKTFLAQTVSGGNHIAHFVMASIALPAPLRIGAGNSPYYSPTVTWNSDGLVISMPYGTGTFNWFAYE</sequence>
<proteinExistence type="predicted"/>
<dbReference type="InterPro" id="IPR005068">
    <property type="entry name" value="Phage_lambda_Stf-r2"/>
</dbReference>
<dbReference type="OrthoDB" id="2739170at2"/>
<dbReference type="PANTHER" id="PTHR35191">
    <property type="entry name" value="PROPHAGE SIDE TAIL FIBER PROTEIN HOMOLOG STFQ-RELATED"/>
    <property type="match status" value="1"/>
</dbReference>
<dbReference type="GO" id="GO:0046718">
    <property type="term" value="P:symbiont entry into host cell"/>
    <property type="evidence" value="ECO:0007669"/>
    <property type="project" value="InterPro"/>
</dbReference>
<dbReference type="AlphaFoldDB" id="A0A0C2VSH0"/>
<name>A0A0C2VSH0_9BACL</name>
<dbReference type="PATRIC" id="fig|135826.4.peg.2487"/>
<comment type="caution">
    <text evidence="3">The sequence shown here is derived from an EMBL/GenBank/DDBJ whole genome shotgun (WGS) entry which is preliminary data.</text>
</comment>
<evidence type="ECO:0000313" key="4">
    <source>
        <dbReference type="Proteomes" id="UP000031950"/>
    </source>
</evidence>
<organism evidence="3 4">
    <name type="scientific">Jeotgalibacillus alimentarius</name>
    <dbReference type="NCBI Taxonomy" id="135826"/>
    <lineage>
        <taxon>Bacteria</taxon>
        <taxon>Bacillati</taxon>
        <taxon>Bacillota</taxon>
        <taxon>Bacilli</taxon>
        <taxon>Bacillales</taxon>
        <taxon>Caryophanaceae</taxon>
        <taxon>Jeotgalibacillus</taxon>
    </lineage>
</organism>
<comment type="subcellular location">
    <subcellularLocation>
        <location evidence="1">Virion</location>
    </subcellularLocation>
</comment>
<dbReference type="Proteomes" id="UP000031950">
    <property type="component" value="Unassembled WGS sequence"/>
</dbReference>
<gene>
    <name evidence="3" type="ORF">KP77_24960</name>
</gene>
<accession>A0A0C2VSH0</accession>
<dbReference type="GO" id="GO:0019062">
    <property type="term" value="P:virion attachment to host cell"/>
    <property type="evidence" value="ECO:0007669"/>
    <property type="project" value="InterPro"/>
</dbReference>
<keyword evidence="4" id="KW-1185">Reference proteome</keyword>
<dbReference type="STRING" id="135826.KP77_24960"/>
<protein>
    <submittedName>
        <fullName evidence="3">Uncharacterized protein</fullName>
    </submittedName>
</protein>